<dbReference type="OrthoDB" id="10525507at2759"/>
<reference evidence="2" key="1">
    <citation type="submission" date="2016-10" db="EMBL/GenBank/DDBJ databases">
        <authorList>
            <person name="Benchimol M."/>
            <person name="Almeida L.G."/>
            <person name="Vasconcelos A.T."/>
            <person name="Perreira-Neves A."/>
            <person name="Rosa I.A."/>
            <person name="Tasca T."/>
            <person name="Bogo M.R."/>
            <person name="de Souza W."/>
        </authorList>
    </citation>
    <scope>NUCLEOTIDE SEQUENCE [LARGE SCALE GENOMIC DNA]</scope>
    <source>
        <strain evidence="2">K</strain>
    </source>
</reference>
<dbReference type="EMBL" id="MLAK01000896">
    <property type="protein sequence ID" value="OHT01741.1"/>
    <property type="molecule type" value="Genomic_DNA"/>
</dbReference>
<keyword evidence="1" id="KW-1133">Transmembrane helix</keyword>
<organism evidence="2 3">
    <name type="scientific">Tritrichomonas foetus</name>
    <dbReference type="NCBI Taxonomy" id="1144522"/>
    <lineage>
        <taxon>Eukaryota</taxon>
        <taxon>Metamonada</taxon>
        <taxon>Parabasalia</taxon>
        <taxon>Tritrichomonadida</taxon>
        <taxon>Tritrichomonadidae</taxon>
        <taxon>Tritrichomonas</taxon>
    </lineage>
</organism>
<dbReference type="RefSeq" id="XP_068354877.1">
    <property type="nucleotide sequence ID" value="XM_068507855.1"/>
</dbReference>
<evidence type="ECO:0000256" key="1">
    <source>
        <dbReference type="SAM" id="Phobius"/>
    </source>
</evidence>
<name>A0A1J4JWT9_9EUKA</name>
<keyword evidence="1" id="KW-0812">Transmembrane</keyword>
<accession>A0A1J4JWT9</accession>
<gene>
    <name evidence="2" type="ORF">TRFO_31294</name>
</gene>
<feature type="transmembrane region" description="Helical" evidence="1">
    <location>
        <begin position="614"/>
        <end position="638"/>
    </location>
</feature>
<sequence>MNSDLYEKLQHVVPNVPEILLEDCSSRSAQAREEIIQQQRIATIIPLIREDSYPTALIPPRDDLFSIIHSQPDDIMLSVTPQQIQYVALLTDFILKNPSHLVKALESQFDQDHNKFFIFMCFSVIPSFYGFFSSNELIYNAFSFYCSLVNIKNEKVIDYALIPFYCNACTYRFIEMIYCQFGLQFCHDIRLDSPKTQTEVLKMYVEPLINTIIQSFPLLPQTHIFLLKFMIRRGRNPKSVLHFFLHRFTLPQLLRYVKGTPFTSHFNQLKALAISLRDDITPCTRILSIMDSTSLFEVPSAFSVFDAPFTQLLVTPCDVHIMINALQQVTELPTHLKSFKENTYFSHIDMTPFWVKLYSRNPKPFDTTFNWRPVVFPNYEITIDNSNPEFERTYRRMKSSEDSNKLLEMIKKSDQEKHKEFKKYIICKDTQNLIDRSRTFERYLVHSMSLRTLTQWQSVVQGYYTTMVLPIAQQKMMSLLKKKFTPTVESIESIVNESLQGACSPIVRQTLFMMVINHLLNAIVPSELMKKLDRITNQWDQHIMLQRESIVLPDMFRNGPKRSVLLMNQKLWAAIEHLKCIKHIKFEWSLKLILDALMQLDELIRIGDSESTTVVQFAVAFCDCSLIIYRFMIINIFVVKQKTFLAMTNENTDLFLWSRLESAFLKLMASDDKLMTSFLALQDDLMAYQIK</sequence>
<dbReference type="GeneID" id="94842559"/>
<dbReference type="Proteomes" id="UP000179807">
    <property type="component" value="Unassembled WGS sequence"/>
</dbReference>
<comment type="caution">
    <text evidence="2">The sequence shown here is derived from an EMBL/GenBank/DDBJ whole genome shotgun (WGS) entry which is preliminary data.</text>
</comment>
<proteinExistence type="predicted"/>
<evidence type="ECO:0000313" key="3">
    <source>
        <dbReference type="Proteomes" id="UP000179807"/>
    </source>
</evidence>
<evidence type="ECO:0000313" key="2">
    <source>
        <dbReference type="EMBL" id="OHT01741.1"/>
    </source>
</evidence>
<dbReference type="AlphaFoldDB" id="A0A1J4JWT9"/>
<keyword evidence="1" id="KW-0472">Membrane</keyword>
<dbReference type="VEuPathDB" id="TrichDB:TRFO_31294"/>
<keyword evidence="3" id="KW-1185">Reference proteome</keyword>
<protein>
    <submittedName>
        <fullName evidence="2">Uncharacterized protein</fullName>
    </submittedName>
</protein>